<reference evidence="2" key="1">
    <citation type="submission" date="2017-09" db="EMBL/GenBank/DDBJ databases">
        <title>Depth-based differentiation of microbial function through sediment-hosted aquifers and enrichment of novel symbionts in the deep terrestrial subsurface.</title>
        <authorList>
            <person name="Probst A.J."/>
            <person name="Ladd B."/>
            <person name="Jarett J.K."/>
            <person name="Geller-Mcgrath D.E."/>
            <person name="Sieber C.M.K."/>
            <person name="Emerson J.B."/>
            <person name="Anantharaman K."/>
            <person name="Thomas B.C."/>
            <person name="Malmstrom R."/>
            <person name="Stieglmeier M."/>
            <person name="Klingl A."/>
            <person name="Woyke T."/>
            <person name="Ryan C.M."/>
            <person name="Banfield J.F."/>
        </authorList>
    </citation>
    <scope>NUCLEOTIDE SEQUENCE [LARGE SCALE GENOMIC DNA]</scope>
</reference>
<dbReference type="AlphaFoldDB" id="A0A2M6P1X3"/>
<evidence type="ECO:0000313" key="1">
    <source>
        <dbReference type="EMBL" id="PIR77549.1"/>
    </source>
</evidence>
<dbReference type="EMBL" id="PFBW01000079">
    <property type="protein sequence ID" value="PIR77549.1"/>
    <property type="molecule type" value="Genomic_DNA"/>
</dbReference>
<accession>A0A2M6P1X3</accession>
<proteinExistence type="predicted"/>
<protein>
    <submittedName>
        <fullName evidence="1">Uncharacterized protein</fullName>
    </submittedName>
</protein>
<sequence>MEESVVRNVVSQALQDTAWRITNISSESLELSYPQIPTLREVGGKNDYPDFKIKVRLCPTDPRNNERVLLRPDGYALFWIQIPEHPNPFMGVIPMGENRLGADELVRAINALK</sequence>
<dbReference type="Proteomes" id="UP000228528">
    <property type="component" value="Unassembled WGS sequence"/>
</dbReference>
<name>A0A2M6P1X3_9BACT</name>
<organism evidence="1 2">
    <name type="scientific">Candidatus Magasanikbacteria bacterium CG10_big_fil_rev_8_21_14_0_10_38_6</name>
    <dbReference type="NCBI Taxonomy" id="1974647"/>
    <lineage>
        <taxon>Bacteria</taxon>
        <taxon>Candidatus Magasanikiibacteriota</taxon>
    </lineage>
</organism>
<comment type="caution">
    <text evidence="1">The sequence shown here is derived from an EMBL/GenBank/DDBJ whole genome shotgun (WGS) entry which is preliminary data.</text>
</comment>
<gene>
    <name evidence="1" type="ORF">COU30_01815</name>
</gene>
<evidence type="ECO:0000313" key="2">
    <source>
        <dbReference type="Proteomes" id="UP000228528"/>
    </source>
</evidence>